<sequence length="42" mass="4578">MVAFANGLVKKLAIGLDSQKKITNINTPKKIEGNFSTTSWVN</sequence>
<dbReference type="Proteomes" id="UP000006327">
    <property type="component" value="Unassembled WGS sequence"/>
</dbReference>
<accession>K6XKZ5</accession>
<comment type="caution">
    <text evidence="1">The sequence shown here is derived from an EMBL/GenBank/DDBJ whole genome shotgun (WGS) entry which is preliminary data.</text>
</comment>
<reference evidence="1 2" key="1">
    <citation type="journal article" date="2017" name="Antonie Van Leeuwenhoek">
        <title>Rhizobium rhizosphaerae sp. nov., a novel species isolated from rice rhizosphere.</title>
        <authorList>
            <person name="Zhao J.J."/>
            <person name="Zhang J."/>
            <person name="Zhang R.J."/>
            <person name="Zhang C.W."/>
            <person name="Yin H.Q."/>
            <person name="Zhang X.X."/>
        </authorList>
    </citation>
    <scope>NUCLEOTIDE SEQUENCE [LARGE SCALE GENOMIC DNA]</scope>
    <source>
        <strain evidence="1 2">BSs20135</strain>
    </source>
</reference>
<organism evidence="1 2">
    <name type="scientific">Paraglaciecola arctica BSs20135</name>
    <dbReference type="NCBI Taxonomy" id="493475"/>
    <lineage>
        <taxon>Bacteria</taxon>
        <taxon>Pseudomonadati</taxon>
        <taxon>Pseudomonadota</taxon>
        <taxon>Gammaproteobacteria</taxon>
        <taxon>Alteromonadales</taxon>
        <taxon>Alteromonadaceae</taxon>
        <taxon>Paraglaciecola</taxon>
    </lineage>
</organism>
<dbReference type="AlphaFoldDB" id="K6XKZ5"/>
<name>K6XKZ5_9ALTE</name>
<evidence type="ECO:0000313" key="2">
    <source>
        <dbReference type="Proteomes" id="UP000006327"/>
    </source>
</evidence>
<proteinExistence type="predicted"/>
<dbReference type="EMBL" id="BAEO01000062">
    <property type="protein sequence ID" value="GAC21304.1"/>
    <property type="molecule type" value="Genomic_DNA"/>
</dbReference>
<gene>
    <name evidence="1" type="ORF">GARC_4362</name>
</gene>
<protein>
    <submittedName>
        <fullName evidence="1">Uncharacterized protein</fullName>
    </submittedName>
</protein>
<evidence type="ECO:0000313" key="1">
    <source>
        <dbReference type="EMBL" id="GAC21304.1"/>
    </source>
</evidence>
<keyword evidence="2" id="KW-1185">Reference proteome</keyword>
<dbReference type="STRING" id="493475.GARC_4362"/>